<reference evidence="4" key="1">
    <citation type="submission" date="2010-02" db="EMBL/GenBank/DDBJ databases">
        <title>Sequencing and annotation of the Blastocystis hominis genome.</title>
        <authorList>
            <person name="Wincker P."/>
        </authorList>
    </citation>
    <scope>NUCLEOTIDE SEQUENCE</scope>
    <source>
        <strain evidence="4">Singapore isolate B</strain>
    </source>
</reference>
<dbReference type="InterPro" id="IPR015048">
    <property type="entry name" value="DUF1899"/>
</dbReference>
<dbReference type="GeneID" id="24918944"/>
<evidence type="ECO:0000256" key="1">
    <source>
        <dbReference type="ARBA" id="ARBA00022574"/>
    </source>
</evidence>
<dbReference type="OrthoDB" id="1850764at2759"/>
<gene>
    <name evidence="4" type="ORF">GSBLH_T00001713001</name>
</gene>
<feature type="domain" description="DUF1899" evidence="3">
    <location>
        <begin position="3"/>
        <end position="65"/>
    </location>
</feature>
<keyword evidence="1" id="KW-0853">WD repeat</keyword>
<name>D8M0H5_BLAHO</name>
<evidence type="ECO:0000313" key="4">
    <source>
        <dbReference type="EMBL" id="CBK21564.2"/>
    </source>
</evidence>
<evidence type="ECO:0000259" key="3">
    <source>
        <dbReference type="SMART" id="SM01166"/>
    </source>
</evidence>
<evidence type="ECO:0000313" key="5">
    <source>
        <dbReference type="Proteomes" id="UP000008312"/>
    </source>
</evidence>
<dbReference type="SMART" id="SM01166">
    <property type="entry name" value="DUF1899"/>
    <property type="match status" value="1"/>
</dbReference>
<accession>D8M0H5</accession>
<keyword evidence="5" id="KW-1185">Reference proteome</keyword>
<dbReference type="Pfam" id="PF08953">
    <property type="entry name" value="DUF1899"/>
    <property type="match status" value="1"/>
</dbReference>
<sequence>MDYTPASRFRHVYCPGLQPEEIYQGFRVATTTGDQNYIKGNAKYFAFPAGGGGGPICIRRHNTPGRMPSQLPMLTGHK</sequence>
<dbReference type="InParanoid" id="D8M0H5"/>
<dbReference type="EMBL" id="FN668643">
    <property type="protein sequence ID" value="CBK21564.2"/>
    <property type="molecule type" value="Genomic_DNA"/>
</dbReference>
<dbReference type="AlphaFoldDB" id="D8M0H5"/>
<keyword evidence="2" id="KW-0677">Repeat</keyword>
<dbReference type="RefSeq" id="XP_012895612.1">
    <property type="nucleotide sequence ID" value="XM_013040158.1"/>
</dbReference>
<proteinExistence type="predicted"/>
<evidence type="ECO:0000256" key="2">
    <source>
        <dbReference type="ARBA" id="ARBA00022737"/>
    </source>
</evidence>
<protein>
    <recommendedName>
        <fullName evidence="3">DUF1899 domain-containing protein</fullName>
    </recommendedName>
</protein>
<dbReference type="Proteomes" id="UP000008312">
    <property type="component" value="Unassembled WGS sequence"/>
</dbReference>
<dbReference type="InterPro" id="IPR015943">
    <property type="entry name" value="WD40/YVTN_repeat-like_dom_sf"/>
</dbReference>
<organism evidence="4">
    <name type="scientific">Blastocystis hominis</name>
    <dbReference type="NCBI Taxonomy" id="12968"/>
    <lineage>
        <taxon>Eukaryota</taxon>
        <taxon>Sar</taxon>
        <taxon>Stramenopiles</taxon>
        <taxon>Bigyra</taxon>
        <taxon>Opalozoa</taxon>
        <taxon>Opalinata</taxon>
        <taxon>Blastocystidae</taxon>
        <taxon>Blastocystis</taxon>
    </lineage>
</organism>
<dbReference type="Gene3D" id="2.130.10.10">
    <property type="entry name" value="YVTN repeat-like/Quinoprotein amine dehydrogenase"/>
    <property type="match status" value="1"/>
</dbReference>